<dbReference type="Proteomes" id="UP000595437">
    <property type="component" value="Chromosome 8"/>
</dbReference>
<evidence type="ECO:0000313" key="2">
    <source>
        <dbReference type="Proteomes" id="UP000595437"/>
    </source>
</evidence>
<accession>A0A7T8HJ93</accession>
<gene>
    <name evidence="1" type="ORF">FKW44_012278</name>
</gene>
<dbReference type="EMBL" id="CP045897">
    <property type="protein sequence ID" value="QQP51063.1"/>
    <property type="molecule type" value="Genomic_DNA"/>
</dbReference>
<proteinExistence type="predicted"/>
<feature type="non-terminal residue" evidence="1">
    <location>
        <position position="1"/>
    </location>
</feature>
<evidence type="ECO:0000313" key="1">
    <source>
        <dbReference type="EMBL" id="QQP51063.1"/>
    </source>
</evidence>
<organism evidence="1 2">
    <name type="scientific">Caligus rogercresseyi</name>
    <name type="common">Sea louse</name>
    <dbReference type="NCBI Taxonomy" id="217165"/>
    <lineage>
        <taxon>Eukaryota</taxon>
        <taxon>Metazoa</taxon>
        <taxon>Ecdysozoa</taxon>
        <taxon>Arthropoda</taxon>
        <taxon>Crustacea</taxon>
        <taxon>Multicrustacea</taxon>
        <taxon>Hexanauplia</taxon>
        <taxon>Copepoda</taxon>
        <taxon>Siphonostomatoida</taxon>
        <taxon>Caligidae</taxon>
        <taxon>Caligus</taxon>
    </lineage>
</organism>
<sequence>KVGFLDIAKQELARNYLLEEAEELGDFPSSQLLQESAAEEKGNFCAKRPKKTDSAKQEVDCFLTDEF</sequence>
<name>A0A7T8HJ93_CALRO</name>
<protein>
    <submittedName>
        <fullName evidence="1">Uncharacterized protein</fullName>
    </submittedName>
</protein>
<dbReference type="AlphaFoldDB" id="A0A7T8HJ93"/>
<reference evidence="2" key="1">
    <citation type="submission" date="2021-01" db="EMBL/GenBank/DDBJ databases">
        <title>Caligus Genome Assembly.</title>
        <authorList>
            <person name="Gallardo-Escarate C."/>
        </authorList>
    </citation>
    <scope>NUCLEOTIDE SEQUENCE [LARGE SCALE GENOMIC DNA]</scope>
</reference>
<keyword evidence="2" id="KW-1185">Reference proteome</keyword>